<keyword evidence="7 12" id="KW-0573">Peptidoglycan synthesis</keyword>
<evidence type="ECO:0000256" key="7">
    <source>
        <dbReference type="ARBA" id="ARBA00022984"/>
    </source>
</evidence>
<evidence type="ECO:0000313" key="14">
    <source>
        <dbReference type="EMBL" id="CUO02831.1"/>
    </source>
</evidence>
<comment type="catalytic activity">
    <reaction evidence="11 12">
        <text>phosphoenolpyruvate + UDP-N-acetyl-alpha-D-glucosamine = UDP-N-acetyl-3-O-(1-carboxyvinyl)-alpha-D-glucosamine + phosphate</text>
        <dbReference type="Rhea" id="RHEA:18681"/>
        <dbReference type="ChEBI" id="CHEBI:43474"/>
        <dbReference type="ChEBI" id="CHEBI:57705"/>
        <dbReference type="ChEBI" id="CHEBI:58702"/>
        <dbReference type="ChEBI" id="CHEBI:68483"/>
        <dbReference type="EC" id="2.5.1.7"/>
    </reaction>
</comment>
<feature type="modified residue" description="2-(S-cysteinyl)pyruvic acid O-phosphothioketal" evidence="12">
    <location>
        <position position="116"/>
    </location>
</feature>
<dbReference type="InterPro" id="IPR036968">
    <property type="entry name" value="Enolpyruvate_Tfrase_sf"/>
</dbReference>
<evidence type="ECO:0000256" key="6">
    <source>
        <dbReference type="ARBA" id="ARBA00022960"/>
    </source>
</evidence>
<evidence type="ECO:0000256" key="12">
    <source>
        <dbReference type="HAMAP-Rule" id="MF_00111"/>
    </source>
</evidence>
<dbReference type="HAMAP" id="MF_00111">
    <property type="entry name" value="MurA"/>
    <property type="match status" value="1"/>
</dbReference>
<comment type="subcellular location">
    <subcellularLocation>
        <location evidence="1 12">Cytoplasm</location>
    </subcellularLocation>
</comment>
<organism evidence="14 15">
    <name type="scientific">Fusicatenibacter saccharivorans</name>
    <dbReference type="NCBI Taxonomy" id="1150298"/>
    <lineage>
        <taxon>Bacteria</taxon>
        <taxon>Bacillati</taxon>
        <taxon>Bacillota</taxon>
        <taxon>Clostridia</taxon>
        <taxon>Lachnospirales</taxon>
        <taxon>Lachnospiraceae</taxon>
        <taxon>Fusicatenibacter</taxon>
    </lineage>
</organism>
<dbReference type="GO" id="GO:0051301">
    <property type="term" value="P:cell division"/>
    <property type="evidence" value="ECO:0007669"/>
    <property type="project" value="UniProtKB-KW"/>
</dbReference>
<keyword evidence="8 12" id="KW-0131">Cell cycle</keyword>
<comment type="similarity">
    <text evidence="10 12">Belongs to the EPSP synthase family. MurA subfamily.</text>
</comment>
<dbReference type="GO" id="GO:0008360">
    <property type="term" value="P:regulation of cell shape"/>
    <property type="evidence" value="ECO:0007669"/>
    <property type="project" value="UniProtKB-KW"/>
</dbReference>
<dbReference type="EC" id="2.5.1.7" evidence="12"/>
<keyword evidence="12" id="KW-0670">Pyruvate</keyword>
<dbReference type="NCBIfam" id="TIGR01072">
    <property type="entry name" value="murA"/>
    <property type="match status" value="1"/>
</dbReference>
<evidence type="ECO:0000259" key="13">
    <source>
        <dbReference type="Pfam" id="PF00275"/>
    </source>
</evidence>
<dbReference type="RefSeq" id="WP_055226950.1">
    <property type="nucleotide sequence ID" value="NZ_CYYV01000005.1"/>
</dbReference>
<keyword evidence="9 12" id="KW-0961">Cell wall biogenesis/degradation</keyword>
<proteinExistence type="inferred from homology"/>
<dbReference type="Proteomes" id="UP000095706">
    <property type="component" value="Unassembled WGS sequence"/>
</dbReference>
<evidence type="ECO:0000256" key="9">
    <source>
        <dbReference type="ARBA" id="ARBA00023316"/>
    </source>
</evidence>
<dbReference type="PANTHER" id="PTHR43783">
    <property type="entry name" value="UDP-N-ACETYLGLUCOSAMINE 1-CARBOXYVINYLTRANSFERASE"/>
    <property type="match status" value="1"/>
</dbReference>
<keyword evidence="5 12" id="KW-0808">Transferase</keyword>
<dbReference type="NCBIfam" id="NF006873">
    <property type="entry name" value="PRK09369.1"/>
    <property type="match status" value="1"/>
</dbReference>
<sequence>MGVYQILGGRRLCGTVTVQGSKNAVLPMIAAAVLTKEEIVLEGCPKISDVEDMAEIVRSLGGTVWWERNALHLNCEKIEKSRVEGALSKRLRASLLFLGSLLARTGEAYLAGAGGCRIGKRPTDLHQRAMELLGAEVFEEDGTIRAKANHPKGAVLCFPKKSVGATENAVLFAVGAEGATRLEHCAREPEVVHLCRFLKAMGAEITGEGTEQITVYGRQGKRLLSGCRYRVPGDRIAAGTYLLMGAATRGHLTLSGAPLDEMGAVLSLYQKIGGQYTRKSGTLVADSKNVQHAVPYVETEEYPGFPTDLQSLYLAAAMTLEGKSCICENVFEDRLRTAEELQKMGGTLQICGKWLTAEKSRLHGAEVVSQDLRGGAALVSAALAAEGFSTIRQTELIERGYERFPETLRKLGAKIIVEKEI</sequence>
<dbReference type="GO" id="GO:0009252">
    <property type="term" value="P:peptidoglycan biosynthetic process"/>
    <property type="evidence" value="ECO:0007669"/>
    <property type="project" value="UniProtKB-UniRule"/>
</dbReference>
<dbReference type="GO" id="GO:0071555">
    <property type="term" value="P:cell wall organization"/>
    <property type="evidence" value="ECO:0007669"/>
    <property type="project" value="UniProtKB-KW"/>
</dbReference>
<gene>
    <name evidence="14" type="primary">murAA</name>
    <name evidence="12" type="synonym">murA</name>
    <name evidence="14" type="ORF">ERS852406_01110</name>
</gene>
<evidence type="ECO:0000256" key="3">
    <source>
        <dbReference type="ARBA" id="ARBA00022490"/>
    </source>
</evidence>
<feature type="active site" description="Proton donor" evidence="12">
    <location>
        <position position="116"/>
    </location>
</feature>
<comment type="function">
    <text evidence="12">Cell wall formation. Adds enolpyruvyl to UDP-N-acetylglucosamine.</text>
</comment>
<dbReference type="Pfam" id="PF00275">
    <property type="entry name" value="EPSP_synthase"/>
    <property type="match status" value="1"/>
</dbReference>
<dbReference type="InterPro" id="IPR001986">
    <property type="entry name" value="Enolpyruvate_Tfrase_dom"/>
</dbReference>
<dbReference type="GO" id="GO:0019277">
    <property type="term" value="P:UDP-N-acetylgalactosamine biosynthetic process"/>
    <property type="evidence" value="ECO:0007669"/>
    <property type="project" value="InterPro"/>
</dbReference>
<feature type="binding site" evidence="12">
    <location>
        <position position="92"/>
    </location>
    <ligand>
        <name>UDP-N-acetyl-alpha-D-glucosamine</name>
        <dbReference type="ChEBI" id="CHEBI:57705"/>
    </ligand>
</feature>
<comment type="pathway">
    <text evidence="2 12">Cell wall biogenesis; peptidoglycan biosynthesis.</text>
</comment>
<dbReference type="AlphaFoldDB" id="A0A174BP05"/>
<dbReference type="UniPathway" id="UPA00219"/>
<evidence type="ECO:0000256" key="2">
    <source>
        <dbReference type="ARBA" id="ARBA00004752"/>
    </source>
</evidence>
<dbReference type="EMBL" id="CYYV01000005">
    <property type="protein sequence ID" value="CUO02831.1"/>
    <property type="molecule type" value="Genomic_DNA"/>
</dbReference>
<feature type="binding site" evidence="12">
    <location>
        <position position="308"/>
    </location>
    <ligand>
        <name>UDP-N-acetyl-alpha-D-glucosamine</name>
        <dbReference type="ChEBI" id="CHEBI:57705"/>
    </ligand>
</feature>
<keyword evidence="6 12" id="KW-0133">Cell shape</keyword>
<comment type="caution">
    <text evidence="12">Lacks conserved residue(s) required for the propagation of feature annotation.</text>
</comment>
<reference evidence="14 15" key="1">
    <citation type="submission" date="2015-09" db="EMBL/GenBank/DDBJ databases">
        <authorList>
            <consortium name="Pathogen Informatics"/>
        </authorList>
    </citation>
    <scope>NUCLEOTIDE SEQUENCE [LARGE SCALE GENOMIC DNA]</scope>
    <source>
        <strain evidence="14 15">2789STDY5608849</strain>
    </source>
</reference>
<evidence type="ECO:0000256" key="11">
    <source>
        <dbReference type="ARBA" id="ARBA00047527"/>
    </source>
</evidence>
<evidence type="ECO:0000256" key="1">
    <source>
        <dbReference type="ARBA" id="ARBA00004496"/>
    </source>
</evidence>
<keyword evidence="4 12" id="KW-0132">Cell division</keyword>
<feature type="binding site" evidence="12">
    <location>
        <position position="330"/>
    </location>
    <ligand>
        <name>UDP-N-acetyl-alpha-D-glucosamine</name>
        <dbReference type="ChEBI" id="CHEBI:57705"/>
    </ligand>
</feature>
<dbReference type="GO" id="GO:0005737">
    <property type="term" value="C:cytoplasm"/>
    <property type="evidence" value="ECO:0007669"/>
    <property type="project" value="UniProtKB-SubCell"/>
</dbReference>
<dbReference type="InterPro" id="IPR013792">
    <property type="entry name" value="RNA3'P_cycl/enolpyr_Trfase_a/b"/>
</dbReference>
<evidence type="ECO:0000256" key="8">
    <source>
        <dbReference type="ARBA" id="ARBA00023306"/>
    </source>
</evidence>
<feature type="domain" description="Enolpyruvate transferase" evidence="13">
    <location>
        <begin position="8"/>
        <end position="408"/>
    </location>
</feature>
<dbReference type="InterPro" id="IPR005750">
    <property type="entry name" value="UDP_GlcNAc_COvinyl_MurA"/>
</dbReference>
<keyword evidence="3 12" id="KW-0963">Cytoplasm</keyword>
<dbReference type="SUPFAM" id="SSF55205">
    <property type="entry name" value="EPT/RTPC-like"/>
    <property type="match status" value="1"/>
</dbReference>
<dbReference type="InterPro" id="IPR050068">
    <property type="entry name" value="MurA_subfamily"/>
</dbReference>
<evidence type="ECO:0000256" key="5">
    <source>
        <dbReference type="ARBA" id="ARBA00022679"/>
    </source>
</evidence>
<name>A0A174BP05_9FIRM</name>
<protein>
    <recommendedName>
        <fullName evidence="12">UDP-N-acetylglucosamine 1-carboxyvinyltransferase</fullName>
        <ecNumber evidence="12">2.5.1.7</ecNumber>
    </recommendedName>
    <alternativeName>
        <fullName evidence="12">Enoylpyruvate transferase</fullName>
    </alternativeName>
    <alternativeName>
        <fullName evidence="12">UDP-N-acetylglucosamine enolpyruvyl transferase</fullName>
        <shortName evidence="12">EPT</shortName>
    </alternativeName>
</protein>
<evidence type="ECO:0000256" key="10">
    <source>
        <dbReference type="ARBA" id="ARBA00038367"/>
    </source>
</evidence>
<evidence type="ECO:0000313" key="15">
    <source>
        <dbReference type="Proteomes" id="UP000095706"/>
    </source>
</evidence>
<dbReference type="GO" id="GO:0008760">
    <property type="term" value="F:UDP-N-acetylglucosamine 1-carboxyvinyltransferase activity"/>
    <property type="evidence" value="ECO:0007669"/>
    <property type="project" value="UniProtKB-UniRule"/>
</dbReference>
<evidence type="ECO:0000256" key="4">
    <source>
        <dbReference type="ARBA" id="ARBA00022618"/>
    </source>
</evidence>
<dbReference type="Gene3D" id="3.65.10.10">
    <property type="entry name" value="Enolpyruvate transferase domain"/>
    <property type="match status" value="2"/>
</dbReference>
<feature type="binding site" evidence="12">
    <location>
        <begin position="22"/>
        <end position="23"/>
    </location>
    <ligand>
        <name>phosphoenolpyruvate</name>
        <dbReference type="ChEBI" id="CHEBI:58702"/>
    </ligand>
</feature>
<dbReference type="PANTHER" id="PTHR43783:SF1">
    <property type="entry name" value="UDP-N-ACETYLGLUCOSAMINE 1-CARBOXYVINYLTRANSFERASE"/>
    <property type="match status" value="1"/>
</dbReference>
<accession>A0A174BP05</accession>
<dbReference type="CDD" id="cd01555">
    <property type="entry name" value="UdpNAET"/>
    <property type="match status" value="1"/>
</dbReference>